<reference evidence="18 19" key="1">
    <citation type="journal article" date="2014" name="Nat. Commun.">
        <title>Klebsormidium flaccidum genome reveals primary factors for plant terrestrial adaptation.</title>
        <authorList>
            <person name="Hori K."/>
            <person name="Maruyama F."/>
            <person name="Fujisawa T."/>
            <person name="Togashi T."/>
            <person name="Yamamoto N."/>
            <person name="Seo M."/>
            <person name="Sato S."/>
            <person name="Yamada T."/>
            <person name="Mori H."/>
            <person name="Tajima N."/>
            <person name="Moriyama T."/>
            <person name="Ikeuchi M."/>
            <person name="Watanabe M."/>
            <person name="Wada H."/>
            <person name="Kobayashi K."/>
            <person name="Saito M."/>
            <person name="Masuda T."/>
            <person name="Sasaki-Sekimoto Y."/>
            <person name="Mashiguchi K."/>
            <person name="Awai K."/>
            <person name="Shimojima M."/>
            <person name="Masuda S."/>
            <person name="Iwai M."/>
            <person name="Nobusawa T."/>
            <person name="Narise T."/>
            <person name="Kondo S."/>
            <person name="Saito H."/>
            <person name="Sato R."/>
            <person name="Murakawa M."/>
            <person name="Ihara Y."/>
            <person name="Oshima-Yamada Y."/>
            <person name="Ohtaka K."/>
            <person name="Satoh M."/>
            <person name="Sonobe K."/>
            <person name="Ishii M."/>
            <person name="Ohtani R."/>
            <person name="Kanamori-Sato M."/>
            <person name="Honoki R."/>
            <person name="Miyazaki D."/>
            <person name="Mochizuki H."/>
            <person name="Umetsu J."/>
            <person name="Higashi K."/>
            <person name="Shibata D."/>
            <person name="Kamiya Y."/>
            <person name="Sato N."/>
            <person name="Nakamura Y."/>
            <person name="Tabata S."/>
            <person name="Ida S."/>
            <person name="Kurokawa K."/>
            <person name="Ohta H."/>
        </authorList>
    </citation>
    <scope>NUCLEOTIDE SEQUENCE [LARGE SCALE GENOMIC DNA]</scope>
    <source>
        <strain evidence="18 19">NIES-2285</strain>
    </source>
</reference>
<feature type="region of interest" description="Disordered" evidence="13">
    <location>
        <begin position="1386"/>
        <end position="1430"/>
    </location>
</feature>
<feature type="domain" description="DNA-directed DNA polymerase family B multifunctional" evidence="14">
    <location>
        <begin position="857"/>
        <end position="1311"/>
    </location>
</feature>
<sequence length="1589" mass="174284">MADRSRRQRRGEADKLSVFEELVNARKGAKKRLETFSIAEEAPVYDVVNLQEYADIVAKRREAGGGFVEGEDTLGYDDVGEDNWDVGGDDYEDQADGSKKRARKEAAAPGEKKKVVPPKAKSAVALAAAARGGRSLQSMWAKGGMPRGAAKLKTPKDAEQAASVLDDILAGITPDASDRQRVLSDRPTFGASVQTSSPVRLAPVTPFSSFPSAREQVTPATIPAFRHASVAKGTDGMRKPEVKQEEDEFEFPAPDDPMPDAPLEPELSFGANLAKEEDGPEIGTKAENVEAEAEENAQAARVNGAAAQVKEEPVGESEEGRVKEERPNPKRQKVPLQETASAGWQEVSKRAAVPDAPSPSASPEPQRPLEDQALPLTENGCLPFFFLDAYEEPNKGPNKADVYLFGKVPIDNEYVSCCVRVHNLERSVIAVPLPDTFSDPDIPLLEQDSAPGKRNDPLVKRLHVLSTDMKTELRDVLRTRGVDSTEAFFLPVKRSYAFERADVPKGEGYFLEVNYPFRHPPLEANLAGKHFAALLGTQTSALELLLLQRELMGPSWLLIANPQRVTNGQVSWCKLEVSIDKPENVSIEKFPIGVRERDTPPLVVASLNLKTVINHQQNVNEIAAASIVYNKAVKIDGPTPKAEWNTPAALGHFTVVQKLGSFPVGFTNDADKINTEAGHRVLFHETNERALLHCLLANLKNLDADVLVGHNISGFDLDVLLHRLEALKVNCNSWSSLGRLRRKTMPKLGGGGDRFGGGAGPGIMAVMAGRLLCDTYLSARELLKEVSYSLTQLASSQLGEVREDLDPAGIPGMYRSSGELQRLVRLAETDAWLALGLMFHLSVLPLTRQLTCLSGNLWGKTLQGARAQRIEYLLLHEFHGRGFILPDKLTAKERETELRRAKHKGRGEEEGDDEGEGEAATGKKKKGPSYLGGLVLEPKKGLYDKFILLLDFNSLYPSIIQEYNICFTTVERDAAEGIPSLPKADAPGVLPQVLKALVERRRQVKNMLKSEHNPVKRQQHDIRQQALKLTANSMYGCLGFSNSRFYAKPIAELVTSQGREILQSTVDLVSNLNLEVIYGDTDSIMINTGSDDIADVRAKGAAVKKEVNKRYRLLEIEMDGIFKRMLLLKKKKYAALKIEPAGDGSLREILEMKGLDIVRRDWSVLSKDIGNYCLEQILRGDLSKEDVVEAIHSELRKLREDMDAGLVPLEKFVITKTLTKPPEDYPDAKSQPHVQVALRLRQAGKRESSQVGATVPYIICREKDSPPQAGAVAERARHIDEITPDGAWQPDIDYYLSQQVHPVVSRLCAPIEGTDAARIADCLGIDAAKYHQQVATPASAREDALLASGSTLDDDDRYKNCLPLRLTCPGCQAAFPFGGVASLLNPPPQTAPASPLTVKTEPGSPASVLRPQGNGAPASPSSPSMGSGEKAQPLDVLACPECGNRSVTPAVLANQVKLRAEEQIGRYYEGWLRCDDDMCDVRTRNVCGRVLSDAERGSVCPNYPRCNGKLTREYTEADLYKQLSHFHRLLDVQKALLKIPDASARALAENRTALLRLSLDRALGSISRIMDRSAYKWVNMGELFSALKV</sequence>
<dbReference type="GO" id="GO:0003688">
    <property type="term" value="F:DNA replication origin binding"/>
    <property type="evidence" value="ECO:0000318"/>
    <property type="project" value="GO_Central"/>
</dbReference>
<keyword evidence="5 12" id="KW-0235">DNA replication</keyword>
<name>A0A1Y1IE48_KLENI</name>
<evidence type="ECO:0000313" key="18">
    <source>
        <dbReference type="EMBL" id="GAQ87381.1"/>
    </source>
</evidence>
<evidence type="ECO:0000256" key="1">
    <source>
        <dbReference type="ARBA" id="ARBA00004123"/>
    </source>
</evidence>
<keyword evidence="9 12" id="KW-0239">DNA-directed DNA polymerase</keyword>
<dbReference type="GO" id="GO:0005658">
    <property type="term" value="C:alpha DNA polymerase:primase complex"/>
    <property type="evidence" value="ECO:0000318"/>
    <property type="project" value="GO_Central"/>
</dbReference>
<protein>
    <recommendedName>
        <fullName evidence="12">DNA polymerase</fullName>
        <ecNumber evidence="12">2.7.7.7</ecNumber>
    </recommendedName>
</protein>
<evidence type="ECO:0000256" key="5">
    <source>
        <dbReference type="ARBA" id="ARBA00022705"/>
    </source>
</evidence>
<feature type="region of interest" description="Disordered" evidence="13">
    <location>
        <begin position="69"/>
        <end position="119"/>
    </location>
</feature>
<keyword evidence="19" id="KW-1185">Reference proteome</keyword>
<dbReference type="Gene3D" id="1.10.287.690">
    <property type="entry name" value="Helix hairpin bin"/>
    <property type="match status" value="1"/>
</dbReference>
<dbReference type="NCBIfam" id="TIGR00592">
    <property type="entry name" value="pol2"/>
    <property type="match status" value="1"/>
</dbReference>
<evidence type="ECO:0000259" key="15">
    <source>
        <dbReference type="Pfam" id="PF03104"/>
    </source>
</evidence>
<dbReference type="FunFam" id="1.10.132.60:FF:000004">
    <property type="entry name" value="DNA polymerase"/>
    <property type="match status" value="1"/>
</dbReference>
<keyword evidence="6" id="KW-0479">Metal-binding</keyword>
<dbReference type="EMBL" id="DF237298">
    <property type="protein sequence ID" value="GAQ87381.1"/>
    <property type="molecule type" value="Genomic_DNA"/>
</dbReference>
<dbReference type="EC" id="2.7.7.7" evidence="12"/>
<evidence type="ECO:0000256" key="6">
    <source>
        <dbReference type="ARBA" id="ARBA00022723"/>
    </source>
</evidence>
<dbReference type="Gene3D" id="3.90.1600.10">
    <property type="entry name" value="Palm domain of DNA polymerase"/>
    <property type="match status" value="1"/>
</dbReference>
<keyword evidence="4 12" id="KW-0548">Nucleotidyltransferase</keyword>
<feature type="compositionally biased region" description="Pro residues" evidence="13">
    <location>
        <begin position="356"/>
        <end position="366"/>
    </location>
</feature>
<dbReference type="InterPro" id="IPR006172">
    <property type="entry name" value="DNA-dir_DNA_pol_B"/>
</dbReference>
<evidence type="ECO:0000256" key="7">
    <source>
        <dbReference type="ARBA" id="ARBA00022771"/>
    </source>
</evidence>
<feature type="compositionally biased region" description="Basic and acidic residues" evidence="13">
    <location>
        <begin position="309"/>
        <end position="328"/>
    </location>
</feature>
<dbReference type="CDD" id="cd05776">
    <property type="entry name" value="DNA_polB_alpha_exo"/>
    <property type="match status" value="1"/>
</dbReference>
<feature type="region of interest" description="Disordered" evidence="13">
    <location>
        <begin position="224"/>
        <end position="369"/>
    </location>
</feature>
<comment type="subcellular location">
    <subcellularLocation>
        <location evidence="1">Nucleus</location>
    </subcellularLocation>
</comment>
<dbReference type="InterPro" id="IPR038256">
    <property type="entry name" value="Pol_alpha_znc_sf"/>
</dbReference>
<comment type="catalytic activity">
    <reaction evidence="12">
        <text>DNA(n) + a 2'-deoxyribonucleoside 5'-triphosphate = DNA(n+1) + diphosphate</text>
        <dbReference type="Rhea" id="RHEA:22508"/>
        <dbReference type="Rhea" id="RHEA-COMP:17339"/>
        <dbReference type="Rhea" id="RHEA-COMP:17340"/>
        <dbReference type="ChEBI" id="CHEBI:33019"/>
        <dbReference type="ChEBI" id="CHEBI:61560"/>
        <dbReference type="ChEBI" id="CHEBI:173112"/>
        <dbReference type="EC" id="2.7.7.7"/>
    </reaction>
</comment>
<proteinExistence type="inferred from homology"/>
<dbReference type="GO" id="GO:0003697">
    <property type="term" value="F:single-stranded DNA binding"/>
    <property type="evidence" value="ECO:0000318"/>
    <property type="project" value="GO_Central"/>
</dbReference>
<dbReference type="GO" id="GO:0008270">
    <property type="term" value="F:zinc ion binding"/>
    <property type="evidence" value="ECO:0007669"/>
    <property type="project" value="UniProtKB-KW"/>
</dbReference>
<dbReference type="PANTHER" id="PTHR45861:SF1">
    <property type="entry name" value="DNA POLYMERASE ALPHA CATALYTIC SUBUNIT"/>
    <property type="match status" value="1"/>
</dbReference>
<keyword evidence="8" id="KW-0862">Zinc</keyword>
<keyword evidence="10 12" id="KW-0238">DNA-binding</keyword>
<evidence type="ECO:0000259" key="17">
    <source>
        <dbReference type="Pfam" id="PF12254"/>
    </source>
</evidence>
<dbReference type="Gene3D" id="1.10.3200.20">
    <property type="entry name" value="DNA Polymerase alpha, zinc finger"/>
    <property type="match status" value="1"/>
</dbReference>
<evidence type="ECO:0000313" key="19">
    <source>
        <dbReference type="Proteomes" id="UP000054558"/>
    </source>
</evidence>
<evidence type="ECO:0000256" key="12">
    <source>
        <dbReference type="RuleBase" id="RU000442"/>
    </source>
</evidence>
<feature type="compositionally biased region" description="Low complexity" evidence="13">
    <location>
        <begin position="1415"/>
        <end position="1428"/>
    </location>
</feature>
<evidence type="ECO:0000259" key="14">
    <source>
        <dbReference type="Pfam" id="PF00136"/>
    </source>
</evidence>
<dbReference type="PANTHER" id="PTHR45861">
    <property type="entry name" value="DNA POLYMERASE ALPHA CATALYTIC SUBUNIT"/>
    <property type="match status" value="1"/>
</dbReference>
<dbReference type="GO" id="GO:0003887">
    <property type="term" value="F:DNA-directed DNA polymerase activity"/>
    <property type="evidence" value="ECO:0000318"/>
    <property type="project" value="GO_Central"/>
</dbReference>
<dbReference type="Gene3D" id="3.30.420.10">
    <property type="entry name" value="Ribonuclease H-like superfamily/Ribonuclease H"/>
    <property type="match status" value="1"/>
</dbReference>
<evidence type="ECO:0000256" key="9">
    <source>
        <dbReference type="ARBA" id="ARBA00022932"/>
    </source>
</evidence>
<feature type="compositionally biased region" description="Acidic residues" evidence="13">
    <location>
        <begin position="69"/>
        <end position="95"/>
    </location>
</feature>
<dbReference type="PROSITE" id="PS00116">
    <property type="entry name" value="DNA_POLYMERASE_B"/>
    <property type="match status" value="1"/>
</dbReference>
<evidence type="ECO:0000256" key="13">
    <source>
        <dbReference type="SAM" id="MobiDB-lite"/>
    </source>
</evidence>
<dbReference type="Pfam" id="PF12254">
    <property type="entry name" value="DNA_pol_alpha_N"/>
    <property type="match status" value="1"/>
</dbReference>
<dbReference type="OMA" id="MTKMNVG"/>
<dbReference type="PRINTS" id="PR00106">
    <property type="entry name" value="DNAPOLB"/>
</dbReference>
<dbReference type="Pfam" id="PF08996">
    <property type="entry name" value="zf-DNA_Pol"/>
    <property type="match status" value="1"/>
</dbReference>
<keyword evidence="11" id="KW-0539">Nucleus</keyword>
<dbReference type="GO" id="GO:0003682">
    <property type="term" value="F:chromatin binding"/>
    <property type="evidence" value="ECO:0000318"/>
    <property type="project" value="GO_Central"/>
</dbReference>
<feature type="domain" description="Zinc finger DNA-directed DNA polymerase family B alpha" evidence="16">
    <location>
        <begin position="1350"/>
        <end position="1584"/>
    </location>
</feature>
<dbReference type="Gene3D" id="2.40.50.730">
    <property type="match status" value="1"/>
</dbReference>
<feature type="domain" description="DNA polymerase alpha catalytic subunit N-terminal" evidence="17">
    <location>
        <begin position="20"/>
        <end position="85"/>
    </location>
</feature>
<dbReference type="InterPro" id="IPR015088">
    <property type="entry name" value="Znf_DNA-dir_DNA_pol_B_alpha"/>
</dbReference>
<dbReference type="FunFam" id="3.30.420.10:FF:000043">
    <property type="entry name" value="DNA polymerase"/>
    <property type="match status" value="1"/>
</dbReference>
<dbReference type="GO" id="GO:0006273">
    <property type="term" value="P:lagging strand elongation"/>
    <property type="evidence" value="ECO:0000318"/>
    <property type="project" value="GO_Central"/>
</dbReference>
<dbReference type="FunFam" id="1.10.287.690:FF:000004">
    <property type="entry name" value="DNA polymerase"/>
    <property type="match status" value="1"/>
</dbReference>
<dbReference type="InterPro" id="IPR042087">
    <property type="entry name" value="DNA_pol_B_thumb"/>
</dbReference>
<dbReference type="InterPro" id="IPR017964">
    <property type="entry name" value="DNA-dir_DNA_pol_B_CS"/>
</dbReference>
<dbReference type="InterPro" id="IPR006134">
    <property type="entry name" value="DNA-dir_DNA_pol_B_multi_dom"/>
</dbReference>
<evidence type="ECO:0000256" key="4">
    <source>
        <dbReference type="ARBA" id="ARBA00022695"/>
    </source>
</evidence>
<dbReference type="Pfam" id="PF03104">
    <property type="entry name" value="DNA_pol_B_exo1"/>
    <property type="match status" value="1"/>
</dbReference>
<dbReference type="SUPFAM" id="SSF53098">
    <property type="entry name" value="Ribonuclease H-like"/>
    <property type="match status" value="1"/>
</dbReference>
<dbReference type="OrthoDB" id="6755010at2759"/>
<dbReference type="InterPro" id="IPR024647">
    <property type="entry name" value="DNA_pol_a_cat_su_N"/>
</dbReference>
<evidence type="ECO:0000259" key="16">
    <source>
        <dbReference type="Pfam" id="PF08996"/>
    </source>
</evidence>
<feature type="region of interest" description="Disordered" evidence="13">
    <location>
        <begin position="895"/>
        <end position="925"/>
    </location>
</feature>
<accession>A0A1Y1IE48</accession>
<evidence type="ECO:0000256" key="10">
    <source>
        <dbReference type="ARBA" id="ARBA00023125"/>
    </source>
</evidence>
<evidence type="ECO:0000256" key="8">
    <source>
        <dbReference type="ARBA" id="ARBA00022833"/>
    </source>
</evidence>
<dbReference type="GO" id="GO:1902975">
    <property type="term" value="P:mitotic DNA replication initiation"/>
    <property type="evidence" value="ECO:0007669"/>
    <property type="project" value="InterPro"/>
</dbReference>
<dbReference type="GO" id="GO:0000166">
    <property type="term" value="F:nucleotide binding"/>
    <property type="evidence" value="ECO:0007669"/>
    <property type="project" value="InterPro"/>
</dbReference>
<dbReference type="SMART" id="SM00486">
    <property type="entry name" value="POLBc"/>
    <property type="match status" value="1"/>
</dbReference>
<dbReference type="SUPFAM" id="SSF56672">
    <property type="entry name" value="DNA/RNA polymerases"/>
    <property type="match status" value="1"/>
</dbReference>
<dbReference type="InterPro" id="IPR023211">
    <property type="entry name" value="DNA_pol_palm_dom_sf"/>
</dbReference>
<dbReference type="InterPro" id="IPR012337">
    <property type="entry name" value="RNaseH-like_sf"/>
</dbReference>
<dbReference type="Gene3D" id="1.10.132.60">
    <property type="entry name" value="DNA polymerase family B, C-terminal domain"/>
    <property type="match status" value="1"/>
</dbReference>
<dbReference type="CDD" id="cd05532">
    <property type="entry name" value="POLBc_alpha"/>
    <property type="match status" value="1"/>
</dbReference>
<dbReference type="GO" id="GO:0006272">
    <property type="term" value="P:leading strand elongation"/>
    <property type="evidence" value="ECO:0000318"/>
    <property type="project" value="GO_Central"/>
</dbReference>
<dbReference type="InterPro" id="IPR043502">
    <property type="entry name" value="DNA/RNA_pol_sf"/>
</dbReference>
<comment type="similarity">
    <text evidence="2 12">Belongs to the DNA polymerase type-B family.</text>
</comment>
<dbReference type="InterPro" id="IPR036397">
    <property type="entry name" value="RNaseH_sf"/>
</dbReference>
<evidence type="ECO:0000256" key="2">
    <source>
        <dbReference type="ARBA" id="ARBA00005755"/>
    </source>
</evidence>
<keyword evidence="7" id="KW-0863">Zinc-finger</keyword>
<feature type="domain" description="DNA-directed DNA polymerase family B exonuclease" evidence="15">
    <location>
        <begin position="537"/>
        <end position="791"/>
    </location>
</feature>
<dbReference type="InterPro" id="IPR006133">
    <property type="entry name" value="DNA-dir_DNA_pol_B_exonuc"/>
</dbReference>
<keyword evidence="3 12" id="KW-0808">Transferase</keyword>
<feature type="compositionally biased region" description="Basic and acidic residues" evidence="13">
    <location>
        <begin position="96"/>
        <end position="114"/>
    </location>
</feature>
<gene>
    <name evidence="18" type="ORF">KFL_003490050</name>
</gene>
<dbReference type="Gene3D" id="3.30.70.2820">
    <property type="match status" value="1"/>
</dbReference>
<organism evidence="18 19">
    <name type="scientific">Klebsormidium nitens</name>
    <name type="common">Green alga</name>
    <name type="synonym">Ulothrix nitens</name>
    <dbReference type="NCBI Taxonomy" id="105231"/>
    <lineage>
        <taxon>Eukaryota</taxon>
        <taxon>Viridiplantae</taxon>
        <taxon>Streptophyta</taxon>
        <taxon>Klebsormidiophyceae</taxon>
        <taxon>Klebsormidiales</taxon>
        <taxon>Klebsormidiaceae</taxon>
        <taxon>Klebsormidium</taxon>
    </lineage>
</organism>
<feature type="compositionally biased region" description="Low complexity" evidence="13">
    <location>
        <begin position="296"/>
        <end position="308"/>
    </location>
</feature>
<evidence type="ECO:0000256" key="11">
    <source>
        <dbReference type="ARBA" id="ARBA00023242"/>
    </source>
</evidence>
<dbReference type="InterPro" id="IPR045846">
    <property type="entry name" value="POLBc_alpha"/>
</dbReference>
<dbReference type="Proteomes" id="UP000054558">
    <property type="component" value="Unassembled WGS sequence"/>
</dbReference>
<dbReference type="Pfam" id="PF00136">
    <property type="entry name" value="DNA_pol_B"/>
    <property type="match status" value="1"/>
</dbReference>
<evidence type="ECO:0000256" key="3">
    <source>
        <dbReference type="ARBA" id="ARBA00022679"/>
    </source>
</evidence>
<dbReference type="STRING" id="105231.A0A1Y1IE48"/>